<keyword evidence="9 11" id="KW-0808">Transferase</keyword>
<dbReference type="Gene3D" id="3.40.50.2020">
    <property type="match status" value="1"/>
</dbReference>
<dbReference type="EC" id="2.4.2.7" evidence="6 11"/>
<dbReference type="CDD" id="cd06223">
    <property type="entry name" value="PRTases_typeI"/>
    <property type="match status" value="1"/>
</dbReference>
<comment type="pathway">
    <text evidence="4 11">Purine metabolism; AMP biosynthesis via salvage pathway; AMP from adenine: step 1/1.</text>
</comment>
<dbReference type="Pfam" id="PF00156">
    <property type="entry name" value="Pribosyltran"/>
    <property type="match status" value="1"/>
</dbReference>
<evidence type="ECO:0000256" key="11">
    <source>
        <dbReference type="HAMAP-Rule" id="MF_00004"/>
    </source>
</evidence>
<comment type="caution">
    <text evidence="13">The sequence shown here is derived from an EMBL/GenBank/DDBJ whole genome shotgun (WGS) entry which is preliminary data.</text>
</comment>
<evidence type="ECO:0000256" key="6">
    <source>
        <dbReference type="ARBA" id="ARBA00011893"/>
    </source>
</evidence>
<dbReference type="InterPro" id="IPR000836">
    <property type="entry name" value="PRTase_dom"/>
</dbReference>
<evidence type="ECO:0000313" key="13">
    <source>
        <dbReference type="EMBL" id="MDO2409897.1"/>
    </source>
</evidence>
<dbReference type="PANTHER" id="PTHR32315:SF3">
    <property type="entry name" value="ADENINE PHOSPHORIBOSYLTRANSFERASE"/>
    <property type="match status" value="1"/>
</dbReference>
<evidence type="ECO:0000313" key="14">
    <source>
        <dbReference type="Proteomes" id="UP001171111"/>
    </source>
</evidence>
<comment type="function">
    <text evidence="2 11">Catalyzes a salvage reaction resulting in the formation of AMP, that is energically less costly than de novo synthesis.</text>
</comment>
<reference evidence="13 14" key="1">
    <citation type="submission" date="2023-06" db="EMBL/GenBank/DDBJ databases">
        <title>Campylobacter magnum sp. nov., isolated from cecal contents of domestic pigs (Sus scrofa domesticus).</title>
        <authorList>
            <person name="Papic B."/>
            <person name="Gruntar I."/>
        </authorList>
    </citation>
    <scope>NUCLEOTIDE SEQUENCE [LARGE SCALE GENOMIC DNA]</scope>
    <source>
        <strain evidence="14">34484-21</strain>
    </source>
</reference>
<dbReference type="InterPro" id="IPR005764">
    <property type="entry name" value="Ade_phspho_trans"/>
</dbReference>
<dbReference type="RefSeq" id="WP_302244670.1">
    <property type="nucleotide sequence ID" value="NZ_JAULJQ010000009.1"/>
</dbReference>
<dbReference type="SUPFAM" id="SSF53271">
    <property type="entry name" value="PRTase-like"/>
    <property type="match status" value="1"/>
</dbReference>
<comment type="subcellular location">
    <subcellularLocation>
        <location evidence="3 11">Cytoplasm</location>
    </subcellularLocation>
</comment>
<dbReference type="NCBIfam" id="TIGR01090">
    <property type="entry name" value="apt"/>
    <property type="match status" value="1"/>
</dbReference>
<dbReference type="NCBIfam" id="NF002634">
    <property type="entry name" value="PRK02304.1-3"/>
    <property type="match status" value="1"/>
</dbReference>
<keyword evidence="10 11" id="KW-0660">Purine salvage</keyword>
<evidence type="ECO:0000256" key="1">
    <source>
        <dbReference type="ARBA" id="ARBA00000868"/>
    </source>
</evidence>
<dbReference type="Proteomes" id="UP001171111">
    <property type="component" value="Unassembled WGS sequence"/>
</dbReference>
<evidence type="ECO:0000256" key="2">
    <source>
        <dbReference type="ARBA" id="ARBA00003968"/>
    </source>
</evidence>
<gene>
    <name evidence="11" type="primary">apt</name>
    <name evidence="13" type="ORF">Q2362_07295</name>
</gene>
<comment type="similarity">
    <text evidence="5 11">Belongs to the purine/pyrimidine phosphoribosyltransferase family.</text>
</comment>
<protein>
    <recommendedName>
        <fullName evidence="6 11">Adenine phosphoribosyltransferase</fullName>
        <shortName evidence="11">APRT</shortName>
        <ecNumber evidence="6 11">2.4.2.7</ecNumber>
    </recommendedName>
</protein>
<dbReference type="InterPro" id="IPR050054">
    <property type="entry name" value="UPRTase/APRTase"/>
</dbReference>
<evidence type="ECO:0000256" key="8">
    <source>
        <dbReference type="ARBA" id="ARBA00022676"/>
    </source>
</evidence>
<organism evidence="13 14">
    <name type="scientific">Campylobacter magnus</name>
    <dbReference type="NCBI Taxonomy" id="3026462"/>
    <lineage>
        <taxon>Bacteria</taxon>
        <taxon>Pseudomonadati</taxon>
        <taxon>Campylobacterota</taxon>
        <taxon>Epsilonproteobacteria</taxon>
        <taxon>Campylobacterales</taxon>
        <taxon>Campylobacteraceae</taxon>
        <taxon>Campylobacter</taxon>
    </lineage>
</organism>
<dbReference type="NCBIfam" id="NF002636">
    <property type="entry name" value="PRK02304.1-5"/>
    <property type="match status" value="1"/>
</dbReference>
<evidence type="ECO:0000256" key="3">
    <source>
        <dbReference type="ARBA" id="ARBA00004496"/>
    </source>
</evidence>
<feature type="domain" description="Phosphoribosyltransferase" evidence="12">
    <location>
        <begin position="39"/>
        <end position="154"/>
    </location>
</feature>
<sequence>MTFSEQLEKDIRVIPDFPKPGILFRDITTLLNDAQAFARLLDYLESCYKNSDIDFIAGIESRGFIFGAALASRLCLGFVPIRKAGKLPCATFKESYELEYGSATIEIHKDAFRGQKDAKVLLIDDLLATGGTATAACKLVKNAGAKVVEACFIIELTELGGASKLRALCDVYSILKL</sequence>
<proteinExistence type="inferred from homology"/>
<name>A0ABT8T844_9BACT</name>
<dbReference type="EMBL" id="JAULJQ010000009">
    <property type="protein sequence ID" value="MDO2409897.1"/>
    <property type="molecule type" value="Genomic_DNA"/>
</dbReference>
<evidence type="ECO:0000259" key="12">
    <source>
        <dbReference type="Pfam" id="PF00156"/>
    </source>
</evidence>
<keyword evidence="7 11" id="KW-0963">Cytoplasm</keyword>
<dbReference type="HAMAP" id="MF_00004">
    <property type="entry name" value="Aden_phosphoribosyltr"/>
    <property type="match status" value="1"/>
</dbReference>
<evidence type="ECO:0000256" key="4">
    <source>
        <dbReference type="ARBA" id="ARBA00004659"/>
    </source>
</evidence>
<dbReference type="InterPro" id="IPR029057">
    <property type="entry name" value="PRTase-like"/>
</dbReference>
<evidence type="ECO:0000256" key="9">
    <source>
        <dbReference type="ARBA" id="ARBA00022679"/>
    </source>
</evidence>
<evidence type="ECO:0000256" key="10">
    <source>
        <dbReference type="ARBA" id="ARBA00022726"/>
    </source>
</evidence>
<keyword evidence="8 11" id="KW-0328">Glycosyltransferase</keyword>
<accession>A0ABT8T844</accession>
<dbReference type="GO" id="GO:0003999">
    <property type="term" value="F:adenine phosphoribosyltransferase activity"/>
    <property type="evidence" value="ECO:0007669"/>
    <property type="project" value="UniProtKB-EC"/>
</dbReference>
<evidence type="ECO:0000256" key="7">
    <source>
        <dbReference type="ARBA" id="ARBA00022490"/>
    </source>
</evidence>
<comment type="catalytic activity">
    <reaction evidence="1 11">
        <text>AMP + diphosphate = 5-phospho-alpha-D-ribose 1-diphosphate + adenine</text>
        <dbReference type="Rhea" id="RHEA:16609"/>
        <dbReference type="ChEBI" id="CHEBI:16708"/>
        <dbReference type="ChEBI" id="CHEBI:33019"/>
        <dbReference type="ChEBI" id="CHEBI:58017"/>
        <dbReference type="ChEBI" id="CHEBI:456215"/>
        <dbReference type="EC" id="2.4.2.7"/>
    </reaction>
</comment>
<evidence type="ECO:0000256" key="5">
    <source>
        <dbReference type="ARBA" id="ARBA00008391"/>
    </source>
</evidence>
<keyword evidence="14" id="KW-1185">Reference proteome</keyword>
<comment type="subunit">
    <text evidence="11">Homodimer.</text>
</comment>
<dbReference type="PANTHER" id="PTHR32315">
    <property type="entry name" value="ADENINE PHOSPHORIBOSYLTRANSFERASE"/>
    <property type="match status" value="1"/>
</dbReference>